<protein>
    <submittedName>
        <fullName evidence="2">Uncharacterized protein</fullName>
    </submittedName>
</protein>
<name>A0A9J5VYX2_SOLCO</name>
<organism evidence="2 3">
    <name type="scientific">Solanum commersonii</name>
    <name type="common">Commerson's wild potato</name>
    <name type="synonym">Commerson's nightshade</name>
    <dbReference type="NCBI Taxonomy" id="4109"/>
    <lineage>
        <taxon>Eukaryota</taxon>
        <taxon>Viridiplantae</taxon>
        <taxon>Streptophyta</taxon>
        <taxon>Embryophyta</taxon>
        <taxon>Tracheophyta</taxon>
        <taxon>Spermatophyta</taxon>
        <taxon>Magnoliopsida</taxon>
        <taxon>eudicotyledons</taxon>
        <taxon>Gunneridae</taxon>
        <taxon>Pentapetalae</taxon>
        <taxon>asterids</taxon>
        <taxon>lamiids</taxon>
        <taxon>Solanales</taxon>
        <taxon>Solanaceae</taxon>
        <taxon>Solanoideae</taxon>
        <taxon>Solaneae</taxon>
        <taxon>Solanum</taxon>
    </lineage>
</organism>
<reference evidence="2" key="1">
    <citation type="submission" date="2020-09" db="EMBL/GenBank/DDBJ databases">
        <title>De no assembly of potato wild relative species, Solanum commersonii.</title>
        <authorList>
            <person name="Cho K."/>
        </authorList>
    </citation>
    <scope>NUCLEOTIDE SEQUENCE</scope>
    <source>
        <strain evidence="2">LZ3.2</strain>
        <tissue evidence="2">Leaf</tissue>
    </source>
</reference>
<sequence>MYSLHPLHHRAPPPLPYPRPSAALDPTTVSSADIVPMTPDYIRSSCKTTLYPDTAITH</sequence>
<accession>A0A9J5VYX2</accession>
<evidence type="ECO:0000256" key="1">
    <source>
        <dbReference type="SAM" id="MobiDB-lite"/>
    </source>
</evidence>
<dbReference type="Proteomes" id="UP000824120">
    <property type="component" value="Unassembled WGS sequence"/>
</dbReference>
<keyword evidence="3" id="KW-1185">Reference proteome</keyword>
<evidence type="ECO:0000313" key="3">
    <source>
        <dbReference type="Proteomes" id="UP000824120"/>
    </source>
</evidence>
<dbReference type="EMBL" id="JACXVP010000147">
    <property type="protein sequence ID" value="KAG5568373.1"/>
    <property type="molecule type" value="Genomic_DNA"/>
</dbReference>
<gene>
    <name evidence="2" type="ORF">H5410_064616</name>
</gene>
<feature type="region of interest" description="Disordered" evidence="1">
    <location>
        <begin position="1"/>
        <end position="23"/>
    </location>
</feature>
<proteinExistence type="predicted"/>
<evidence type="ECO:0000313" key="2">
    <source>
        <dbReference type="EMBL" id="KAG5568373.1"/>
    </source>
</evidence>
<comment type="caution">
    <text evidence="2">The sequence shown here is derived from an EMBL/GenBank/DDBJ whole genome shotgun (WGS) entry which is preliminary data.</text>
</comment>
<dbReference type="AlphaFoldDB" id="A0A9J5VYX2"/>
<feature type="compositionally biased region" description="Basic residues" evidence="1">
    <location>
        <begin position="1"/>
        <end position="11"/>
    </location>
</feature>